<dbReference type="InterPro" id="IPR007484">
    <property type="entry name" value="Peptidase_M28"/>
</dbReference>
<accession>A0A6A9QXB0</accession>
<proteinExistence type="predicted"/>
<organism evidence="2 3">
    <name type="scientific">Sulfuracidifex metallicus DSM 6482 = JCM 9184</name>
    <dbReference type="NCBI Taxonomy" id="523847"/>
    <lineage>
        <taxon>Archaea</taxon>
        <taxon>Thermoproteota</taxon>
        <taxon>Thermoprotei</taxon>
        <taxon>Sulfolobales</taxon>
        <taxon>Sulfolobaceae</taxon>
        <taxon>Sulfuracidifex</taxon>
    </lineage>
</organism>
<reference evidence="2 3" key="1">
    <citation type="submission" date="2019-10" db="EMBL/GenBank/DDBJ databases">
        <title>Sequencing and Assembly of Multiple Reported Metal-Biooxidizing Members of the Extremely Thermoacidophilic Archaeal Family Sulfolobaceae.</title>
        <authorList>
            <person name="Counts J.A."/>
            <person name="Kelly R.M."/>
        </authorList>
    </citation>
    <scope>NUCLEOTIDE SEQUENCE [LARGE SCALE GENOMIC DNA]</scope>
    <source>
        <strain evidence="2 3">DSM 6482</strain>
    </source>
</reference>
<dbReference type="Gene3D" id="3.40.630.10">
    <property type="entry name" value="Zn peptidases"/>
    <property type="match status" value="1"/>
</dbReference>
<keyword evidence="3" id="KW-1185">Reference proteome</keyword>
<dbReference type="Proteomes" id="UP000470772">
    <property type="component" value="Unassembled WGS sequence"/>
</dbReference>
<dbReference type="RefSeq" id="WP_156017307.1">
    <property type="nucleotide sequence ID" value="NZ_WGGD01000005.1"/>
</dbReference>
<evidence type="ECO:0000259" key="1">
    <source>
        <dbReference type="Pfam" id="PF04389"/>
    </source>
</evidence>
<dbReference type="AlphaFoldDB" id="A0A6A9QXB0"/>
<evidence type="ECO:0000313" key="3">
    <source>
        <dbReference type="Proteomes" id="UP000470772"/>
    </source>
</evidence>
<protein>
    <submittedName>
        <fullName evidence="2">M28 family peptidase</fullName>
    </submittedName>
</protein>
<feature type="domain" description="Peptidase M28" evidence="1">
    <location>
        <begin position="157"/>
        <end position="301"/>
    </location>
</feature>
<dbReference type="EMBL" id="WGGD01000005">
    <property type="protein sequence ID" value="MUN29672.1"/>
    <property type="molecule type" value="Genomic_DNA"/>
</dbReference>
<gene>
    <name evidence="2" type="ORF">GC250_09545</name>
</gene>
<evidence type="ECO:0000313" key="2">
    <source>
        <dbReference type="EMBL" id="MUN29672.1"/>
    </source>
</evidence>
<sequence>MSISEAMELLKIGEAIHGSQKEKEVLNFIKHHAKGREIHVNTKEWIYSCKVTLNGRDVGATLMPYSKGSVKGKIGGNIHAFRFPDHPFKIKDLYAVAKDNGADAVIFYEEGKTRRIGISGDLPALSMSFRPEGEIEIDAQSSFKDSQSTIYEVTLQEGDEYVVVSAHYDHWLTGFHDNLFSVAVLLSLKKNLSSIKGKRGLKLVFFPSEEGPRCCTGSLQYDVGNVSSAIVLDSLFPKRVVFSSVPELWSLSFESEIPLKRIEMPTPFSDGWSFISRGVPAITLYNDDMIPLYHSDADLPVQGDQEYFDLVVKEVTRLVKHLINYDVKMENKLIPDYVNLTSQFA</sequence>
<dbReference type="SUPFAM" id="SSF53187">
    <property type="entry name" value="Zn-dependent exopeptidases"/>
    <property type="match status" value="1"/>
</dbReference>
<comment type="caution">
    <text evidence="2">The sequence shown here is derived from an EMBL/GenBank/DDBJ whole genome shotgun (WGS) entry which is preliminary data.</text>
</comment>
<name>A0A6A9QXB0_SULME</name>
<dbReference type="Pfam" id="PF04389">
    <property type="entry name" value="Peptidase_M28"/>
    <property type="match status" value="1"/>
</dbReference>